<dbReference type="Gene3D" id="3.40.50.720">
    <property type="entry name" value="NAD(P)-binding Rossmann-like Domain"/>
    <property type="match status" value="1"/>
</dbReference>
<name>A0ABU0YI17_9PROT</name>
<dbReference type="PANTHER" id="PTHR42760:SF123">
    <property type="entry name" value="OXIDOREDUCTASE"/>
    <property type="match status" value="1"/>
</dbReference>
<organism evidence="3 4">
    <name type="scientific">Dongia sedimenti</name>
    <dbReference type="NCBI Taxonomy" id="3064282"/>
    <lineage>
        <taxon>Bacteria</taxon>
        <taxon>Pseudomonadati</taxon>
        <taxon>Pseudomonadota</taxon>
        <taxon>Alphaproteobacteria</taxon>
        <taxon>Rhodospirillales</taxon>
        <taxon>Dongiaceae</taxon>
        <taxon>Dongia</taxon>
    </lineage>
</organism>
<evidence type="ECO:0000256" key="2">
    <source>
        <dbReference type="RuleBase" id="RU000363"/>
    </source>
</evidence>
<accession>A0ABU0YI17</accession>
<dbReference type="RefSeq" id="WP_379954757.1">
    <property type="nucleotide sequence ID" value="NZ_JAUYVI010000002.1"/>
</dbReference>
<dbReference type="CDD" id="cd05233">
    <property type="entry name" value="SDR_c"/>
    <property type="match status" value="1"/>
</dbReference>
<dbReference type="PRINTS" id="PR00080">
    <property type="entry name" value="SDRFAMILY"/>
</dbReference>
<dbReference type="InterPro" id="IPR020904">
    <property type="entry name" value="Sc_DH/Rdtase_CS"/>
</dbReference>
<dbReference type="EMBL" id="JAUYVI010000002">
    <property type="protein sequence ID" value="MDQ7247356.1"/>
    <property type="molecule type" value="Genomic_DNA"/>
</dbReference>
<evidence type="ECO:0000313" key="3">
    <source>
        <dbReference type="EMBL" id="MDQ7247356.1"/>
    </source>
</evidence>
<dbReference type="SUPFAM" id="SSF51735">
    <property type="entry name" value="NAD(P)-binding Rossmann-fold domains"/>
    <property type="match status" value="1"/>
</dbReference>
<keyword evidence="4" id="KW-1185">Reference proteome</keyword>
<sequence length="255" mass="26750">MSTKDDRVVLITGGAGGMGRAIAARFLEAGAQVAISDLDPKRVEEARKALGPAFGVAADVTKVADCARMVSETVARMGRLDVLVAAAGLWTEGPSDEATEAEWDRVIDVNLKGAFFTNRYAIPALEKTGGIIVNIASDAGLTGNAGAAIYCASKGGMVIMTKALAVELAPRGIRAVAICPADVETPMLHYQANTFGNGDAQAYYANLRKRYPQGERARFIQPEEVAELVYMATSPRLGALTGAAISFDFGLSAGY</sequence>
<dbReference type="PROSITE" id="PS00061">
    <property type="entry name" value="ADH_SHORT"/>
    <property type="match status" value="1"/>
</dbReference>
<gene>
    <name evidence="3" type="ORF">Q8A70_06745</name>
</gene>
<reference evidence="4" key="1">
    <citation type="submission" date="2023-08" db="EMBL/GenBank/DDBJ databases">
        <title>Rhodospirillaceae gen. nov., a novel taxon isolated from the Yangtze River Yuezi River estuary sludge.</title>
        <authorList>
            <person name="Ruan L."/>
        </authorList>
    </citation>
    <scope>NUCLEOTIDE SEQUENCE [LARGE SCALE GENOMIC DNA]</scope>
    <source>
        <strain evidence="4">R-7</strain>
    </source>
</reference>
<comment type="similarity">
    <text evidence="1 2">Belongs to the short-chain dehydrogenases/reductases (SDR) family.</text>
</comment>
<protein>
    <submittedName>
        <fullName evidence="3">SDR family NAD(P)-dependent oxidoreductase</fullName>
    </submittedName>
</protein>
<dbReference type="Proteomes" id="UP001230156">
    <property type="component" value="Unassembled WGS sequence"/>
</dbReference>
<comment type="caution">
    <text evidence="3">The sequence shown here is derived from an EMBL/GenBank/DDBJ whole genome shotgun (WGS) entry which is preliminary data.</text>
</comment>
<dbReference type="PANTHER" id="PTHR42760">
    <property type="entry name" value="SHORT-CHAIN DEHYDROGENASES/REDUCTASES FAMILY MEMBER"/>
    <property type="match status" value="1"/>
</dbReference>
<evidence type="ECO:0000313" key="4">
    <source>
        <dbReference type="Proteomes" id="UP001230156"/>
    </source>
</evidence>
<dbReference type="Pfam" id="PF00106">
    <property type="entry name" value="adh_short"/>
    <property type="match status" value="1"/>
</dbReference>
<dbReference type="InterPro" id="IPR002347">
    <property type="entry name" value="SDR_fam"/>
</dbReference>
<dbReference type="InterPro" id="IPR036291">
    <property type="entry name" value="NAD(P)-bd_dom_sf"/>
</dbReference>
<evidence type="ECO:0000256" key="1">
    <source>
        <dbReference type="ARBA" id="ARBA00006484"/>
    </source>
</evidence>
<dbReference type="PRINTS" id="PR00081">
    <property type="entry name" value="GDHRDH"/>
</dbReference>
<proteinExistence type="inferred from homology"/>